<dbReference type="PROSITE" id="PS51025">
    <property type="entry name" value="PWI"/>
    <property type="match status" value="1"/>
</dbReference>
<feature type="region of interest" description="Disordered" evidence="3">
    <location>
        <begin position="479"/>
        <end position="582"/>
    </location>
</feature>
<dbReference type="InterPro" id="IPR012677">
    <property type="entry name" value="Nucleotide-bd_a/b_plait_sf"/>
</dbReference>
<dbReference type="PANTHER" id="PTHR18806">
    <property type="entry name" value="RBM25 PROTEIN"/>
    <property type="match status" value="1"/>
</dbReference>
<feature type="region of interest" description="Disordered" evidence="3">
    <location>
        <begin position="264"/>
        <end position="346"/>
    </location>
</feature>
<dbReference type="InterPro" id="IPR000504">
    <property type="entry name" value="RRM_dom"/>
</dbReference>
<dbReference type="Pfam" id="PF01480">
    <property type="entry name" value="PWI"/>
    <property type="match status" value="1"/>
</dbReference>
<feature type="compositionally biased region" description="Basic and acidic residues" evidence="3">
    <location>
        <begin position="264"/>
        <end position="288"/>
    </location>
</feature>
<feature type="domain" description="RRM" evidence="4">
    <location>
        <begin position="91"/>
        <end position="168"/>
    </location>
</feature>
<feature type="compositionally biased region" description="Polar residues" evidence="3">
    <location>
        <begin position="564"/>
        <end position="575"/>
    </location>
</feature>
<evidence type="ECO:0000259" key="5">
    <source>
        <dbReference type="PROSITE" id="PS51025"/>
    </source>
</evidence>
<dbReference type="SUPFAM" id="SSF54928">
    <property type="entry name" value="RNA-binding domain, RBD"/>
    <property type="match status" value="1"/>
</dbReference>
<feature type="region of interest" description="Disordered" evidence="3">
    <location>
        <begin position="426"/>
        <end position="445"/>
    </location>
</feature>
<evidence type="ECO:0000256" key="3">
    <source>
        <dbReference type="SAM" id="MobiDB-lite"/>
    </source>
</evidence>
<dbReference type="InterPro" id="IPR052768">
    <property type="entry name" value="RBM25"/>
</dbReference>
<dbReference type="PANTHER" id="PTHR18806:SF4">
    <property type="entry name" value="RNA-BINDING PROTEIN 25"/>
    <property type="match status" value="1"/>
</dbReference>
<dbReference type="Pfam" id="PF00076">
    <property type="entry name" value="RRM_1"/>
    <property type="match status" value="1"/>
</dbReference>
<feature type="region of interest" description="Disordered" evidence="3">
    <location>
        <begin position="615"/>
        <end position="644"/>
    </location>
</feature>
<feature type="compositionally biased region" description="Low complexity" evidence="3">
    <location>
        <begin position="62"/>
        <end position="84"/>
    </location>
</feature>
<dbReference type="InterPro" id="IPR035979">
    <property type="entry name" value="RBD_domain_sf"/>
</dbReference>
<dbReference type="SMART" id="SM00311">
    <property type="entry name" value="PWI"/>
    <property type="match status" value="1"/>
</dbReference>
<feature type="region of interest" description="Disordered" evidence="3">
    <location>
        <begin position="378"/>
        <end position="397"/>
    </location>
</feature>
<dbReference type="SUPFAM" id="SSF101233">
    <property type="entry name" value="PWI domain"/>
    <property type="match status" value="1"/>
</dbReference>
<gene>
    <name evidence="6" type="primary">RBM25</name>
    <name evidence="6" type="ORF">TR160886</name>
</gene>
<dbReference type="PROSITE" id="PS50102">
    <property type="entry name" value="RRM"/>
    <property type="match status" value="1"/>
</dbReference>
<feature type="compositionally biased region" description="Polar residues" evidence="3">
    <location>
        <begin position="530"/>
        <end position="556"/>
    </location>
</feature>
<keyword evidence="1" id="KW-0507">mRNA processing</keyword>
<dbReference type="EMBL" id="GEEE01014060">
    <property type="protein sequence ID" value="JAP49165.1"/>
    <property type="molecule type" value="Transcribed_RNA"/>
</dbReference>
<feature type="domain" description="PWI" evidence="5">
    <location>
        <begin position="664"/>
        <end position="757"/>
    </location>
</feature>
<evidence type="ECO:0000313" key="6">
    <source>
        <dbReference type="EMBL" id="JAP49165.1"/>
    </source>
</evidence>
<feature type="region of interest" description="Disordered" evidence="3">
    <location>
        <begin position="178"/>
        <end position="201"/>
    </location>
</feature>
<proteinExistence type="predicted"/>
<dbReference type="Gene3D" id="3.30.70.330">
    <property type="match status" value="1"/>
</dbReference>
<feature type="compositionally biased region" description="Basic and acidic residues" evidence="3">
    <location>
        <begin position="378"/>
        <end position="394"/>
    </location>
</feature>
<evidence type="ECO:0000259" key="4">
    <source>
        <dbReference type="PROSITE" id="PS50102"/>
    </source>
</evidence>
<dbReference type="Gene3D" id="1.20.1390.10">
    <property type="entry name" value="PWI domain"/>
    <property type="match status" value="1"/>
</dbReference>
<dbReference type="GO" id="GO:0005681">
    <property type="term" value="C:spliceosomal complex"/>
    <property type="evidence" value="ECO:0007669"/>
    <property type="project" value="TreeGrafter"/>
</dbReference>
<feature type="compositionally biased region" description="Low complexity" evidence="3">
    <location>
        <begin position="324"/>
        <end position="336"/>
    </location>
</feature>
<dbReference type="InterPro" id="IPR036483">
    <property type="entry name" value="PWI_dom_sf"/>
</dbReference>
<feature type="compositionally biased region" description="Polar residues" evidence="3">
    <location>
        <begin position="491"/>
        <end position="504"/>
    </location>
</feature>
<sequence length="757" mass="86028">MSLARTSAPINPGYPVMNPYGGQYFGLPQAYYSAVPTAYPHFVPAVVGYTQVAIPPPPVTTAQTTTVTPTTTTVSTTETVAPTPQEKTPVTTVFVGNIPERAPDSLIKSLLMRCGNILSWKRVQGASGKLQAFGFCEYQDPESTMRCVRLLNEFEIIDKKLLVKVDPKTEDLLAEYKKKKQKEGDDGSLGSTAAEVDEATKQDDEVVKTALQNILQESVSAFQLGHESPNRQDYLEGPRHLTLDDMDLDVDRKDLINKEIETFRRRNEKETPTEERTRRPKDTDRDYYSSRYSRSRAERELARTRHSRSRSSSREPSKKRLRGSVTSSHLTSSTHSRSSHIDEEEEAIKKRLERKLREKEESYQERLRQWESRERKKLAEYEREKERERKKQEELNAEAQSLHEFFEDYDDDLEDPKFYKGSALQGRLADREVEEAADERDRQKEIEQLEAAKRKLIEERDPNAESIILQMEQKMQEHLRKSLNLDGGSISGTHYPTFPRSSPLHNVDGNDESSQHADTPPSAFIETSKDTTNPAADSSFQNDKTDSSFKPVSPDQSRILDQPNLPNNAKNTDGQEISRKDSGPFLFSMASTEHTVRKPAAAFTDDDFEQRAAKPTLSWLPPSATSSQKPLPPPPEEPHVSRLSTAEKKAVIKRIIEQIPTAKEDLFAYPIDWAIVDSEFVNTRIKPWVDKKIVAYIGESEATLSNFICEQVLEHNPPTKILNEIAMVLDEEAEVFVVKMWRLLIYVIAEKKLGLSV</sequence>
<accession>A0A0X3PB53</accession>
<dbReference type="CDD" id="cd12446">
    <property type="entry name" value="RRM_RBM25"/>
    <property type="match status" value="1"/>
</dbReference>
<dbReference type="InterPro" id="IPR034268">
    <property type="entry name" value="RBM25_RRM"/>
</dbReference>
<dbReference type="GO" id="GO:0003729">
    <property type="term" value="F:mRNA binding"/>
    <property type="evidence" value="ECO:0007669"/>
    <property type="project" value="TreeGrafter"/>
</dbReference>
<dbReference type="GO" id="GO:0006397">
    <property type="term" value="P:mRNA processing"/>
    <property type="evidence" value="ECO:0007669"/>
    <property type="project" value="UniProtKB-KW"/>
</dbReference>
<dbReference type="AlphaFoldDB" id="A0A0X3PB53"/>
<dbReference type="InterPro" id="IPR002483">
    <property type="entry name" value="PWI_dom"/>
</dbReference>
<dbReference type="SMART" id="SM00360">
    <property type="entry name" value="RRM"/>
    <property type="match status" value="1"/>
</dbReference>
<evidence type="ECO:0000256" key="2">
    <source>
        <dbReference type="PROSITE-ProRule" id="PRU00176"/>
    </source>
</evidence>
<keyword evidence="2" id="KW-0694">RNA-binding</keyword>
<name>A0A0X3PB53_SCHSO</name>
<organism evidence="6">
    <name type="scientific">Schistocephalus solidus</name>
    <name type="common">Tapeworm</name>
    <dbReference type="NCBI Taxonomy" id="70667"/>
    <lineage>
        <taxon>Eukaryota</taxon>
        <taxon>Metazoa</taxon>
        <taxon>Spiralia</taxon>
        <taxon>Lophotrochozoa</taxon>
        <taxon>Platyhelminthes</taxon>
        <taxon>Cestoda</taxon>
        <taxon>Eucestoda</taxon>
        <taxon>Diphyllobothriidea</taxon>
        <taxon>Diphyllobothriidae</taxon>
        <taxon>Schistocephalus</taxon>
    </lineage>
</organism>
<protein>
    <submittedName>
        <fullName evidence="6">RNA-binding protein 25</fullName>
    </submittedName>
</protein>
<dbReference type="GO" id="GO:0000381">
    <property type="term" value="P:regulation of alternative mRNA splicing, via spliceosome"/>
    <property type="evidence" value="ECO:0007669"/>
    <property type="project" value="TreeGrafter"/>
</dbReference>
<feature type="region of interest" description="Disordered" evidence="3">
    <location>
        <begin position="62"/>
        <end position="85"/>
    </location>
</feature>
<evidence type="ECO:0000256" key="1">
    <source>
        <dbReference type="ARBA" id="ARBA00022664"/>
    </source>
</evidence>
<reference evidence="6" key="1">
    <citation type="submission" date="2016-01" db="EMBL/GenBank/DDBJ databases">
        <title>Reference transcriptome for the parasite Schistocephalus solidus: insights into the molecular evolution of parasitism.</title>
        <authorList>
            <person name="Hebert F.O."/>
            <person name="Grambauer S."/>
            <person name="Barber I."/>
            <person name="Landry C.R."/>
            <person name="Aubin-Horth N."/>
        </authorList>
    </citation>
    <scope>NUCLEOTIDE SEQUENCE</scope>
</reference>